<feature type="chain" id="PRO_5022978169" evidence="1">
    <location>
        <begin position="25"/>
        <end position="424"/>
    </location>
</feature>
<proteinExistence type="predicted"/>
<dbReference type="KEGG" id="dea:FPZ08_09270"/>
<evidence type="ECO:0000313" key="3">
    <source>
        <dbReference type="EMBL" id="QDZ10923.1"/>
    </source>
</evidence>
<evidence type="ECO:0000256" key="1">
    <source>
        <dbReference type="SAM" id="SignalP"/>
    </source>
</evidence>
<dbReference type="AlphaFoldDB" id="A0A5B8LRY1"/>
<protein>
    <submittedName>
        <fullName evidence="3">DUF560 domain-containing protein</fullName>
    </submittedName>
</protein>
<dbReference type="RefSeq" id="WP_146289707.1">
    <property type="nucleotide sequence ID" value="NZ_CP042304.1"/>
</dbReference>
<evidence type="ECO:0000313" key="4">
    <source>
        <dbReference type="Proteomes" id="UP000315364"/>
    </source>
</evidence>
<dbReference type="SUPFAM" id="SSF56935">
    <property type="entry name" value="Porins"/>
    <property type="match status" value="1"/>
</dbReference>
<accession>A0A5B8LRY1</accession>
<dbReference type="SUPFAM" id="SSF48452">
    <property type="entry name" value="TPR-like"/>
    <property type="match status" value="1"/>
</dbReference>
<dbReference type="InterPro" id="IPR007655">
    <property type="entry name" value="Slam_C"/>
</dbReference>
<reference evidence="3 4" key="1">
    <citation type="submission" date="2019-07" db="EMBL/GenBank/DDBJ databases">
        <title>Full genome sequence of Devosia sp. Gsoil 520.</title>
        <authorList>
            <person name="Im W.-T."/>
        </authorList>
    </citation>
    <scope>NUCLEOTIDE SEQUENCE [LARGE SCALE GENOMIC DNA]</scope>
    <source>
        <strain evidence="3 4">Gsoil 520</strain>
    </source>
</reference>
<feature type="domain" description="Surface lipoprotein assembly modifier C-terminal" evidence="2">
    <location>
        <begin position="136"/>
        <end position="418"/>
    </location>
</feature>
<dbReference type="InterPro" id="IPR011990">
    <property type="entry name" value="TPR-like_helical_dom_sf"/>
</dbReference>
<gene>
    <name evidence="3" type="ORF">FPZ08_09270</name>
</gene>
<evidence type="ECO:0000259" key="2">
    <source>
        <dbReference type="Pfam" id="PF04575"/>
    </source>
</evidence>
<organism evidence="3 4">
    <name type="scientific">Devosia ginsengisoli</name>
    <dbReference type="NCBI Taxonomy" id="400770"/>
    <lineage>
        <taxon>Bacteria</taxon>
        <taxon>Pseudomonadati</taxon>
        <taxon>Pseudomonadota</taxon>
        <taxon>Alphaproteobacteria</taxon>
        <taxon>Hyphomicrobiales</taxon>
        <taxon>Devosiaceae</taxon>
        <taxon>Devosia</taxon>
    </lineage>
</organism>
<dbReference type="EMBL" id="CP042304">
    <property type="protein sequence ID" value="QDZ10923.1"/>
    <property type="molecule type" value="Genomic_DNA"/>
</dbReference>
<dbReference type="Proteomes" id="UP000315364">
    <property type="component" value="Chromosome"/>
</dbReference>
<keyword evidence="1" id="KW-0732">Signal</keyword>
<sequence>MRARHVALGAVLAASLLTAAPAWANLTAATEAEAAVLARADTLLELREWQRACTLLESSFGASPANLQAVARLGECRTGLGQYGRAMADYRRILQQVDAPIIVARLLVLEAAASSGVIVVEQVPETLPPAMLSGEASLGVLFDSNANAGTSATSVQAMLGAFPILLNLNPASQGQPDNAITLGLSTSYLQPLSAQFALVLRADVGANLYTVDASHSRQFARGTAGVIFREGPFSANLQGDFGVNWRNGAVDQTSAGLGARASLAVTPELSFGVSGFIGRFDLPADANRNSVLRSATAGVQYELMPGLSANLDYVVSRSEAGSPLYSYWSHAPRLGVSAVLAPQIDLDLSYAYEMAAYDDSLAMFPQGREDRTHQLGAMLTFDLSDAVAQGMSASLGYTYRQTDSSIDLHDVERHAVTAAVRYAF</sequence>
<name>A0A5B8LRY1_9HYPH</name>
<feature type="signal peptide" evidence="1">
    <location>
        <begin position="1"/>
        <end position="24"/>
    </location>
</feature>
<dbReference type="Gene3D" id="1.25.40.10">
    <property type="entry name" value="Tetratricopeptide repeat domain"/>
    <property type="match status" value="1"/>
</dbReference>
<keyword evidence="4" id="KW-1185">Reference proteome</keyword>
<dbReference type="Pfam" id="PF04575">
    <property type="entry name" value="SlipAM"/>
    <property type="match status" value="1"/>
</dbReference>